<dbReference type="AlphaFoldDB" id="A0ABD2CH04"/>
<evidence type="ECO:0000313" key="2">
    <source>
        <dbReference type="Proteomes" id="UP001607303"/>
    </source>
</evidence>
<dbReference type="EMBL" id="JAYRBN010000051">
    <property type="protein sequence ID" value="KAL2744169.1"/>
    <property type="molecule type" value="Genomic_DNA"/>
</dbReference>
<accession>A0ABD2CH04</accession>
<protein>
    <submittedName>
        <fullName evidence="1">Uncharacterized protein</fullName>
    </submittedName>
</protein>
<organism evidence="1 2">
    <name type="scientific">Vespula maculifrons</name>
    <name type="common">Eastern yellow jacket</name>
    <name type="synonym">Wasp</name>
    <dbReference type="NCBI Taxonomy" id="7453"/>
    <lineage>
        <taxon>Eukaryota</taxon>
        <taxon>Metazoa</taxon>
        <taxon>Ecdysozoa</taxon>
        <taxon>Arthropoda</taxon>
        <taxon>Hexapoda</taxon>
        <taxon>Insecta</taxon>
        <taxon>Pterygota</taxon>
        <taxon>Neoptera</taxon>
        <taxon>Endopterygota</taxon>
        <taxon>Hymenoptera</taxon>
        <taxon>Apocrita</taxon>
        <taxon>Aculeata</taxon>
        <taxon>Vespoidea</taxon>
        <taxon>Vespidae</taxon>
        <taxon>Vespinae</taxon>
        <taxon>Vespula</taxon>
    </lineage>
</organism>
<reference evidence="1 2" key="1">
    <citation type="journal article" date="2024" name="Ann. Entomol. Soc. Am.">
        <title>Genomic analyses of the southern and eastern yellowjacket wasps (Hymenoptera: Vespidae) reveal evolutionary signatures of social life.</title>
        <authorList>
            <person name="Catto M.A."/>
            <person name="Caine P.B."/>
            <person name="Orr S.E."/>
            <person name="Hunt B.G."/>
            <person name="Goodisman M.A.D."/>
        </authorList>
    </citation>
    <scope>NUCLEOTIDE SEQUENCE [LARGE SCALE GENOMIC DNA]</scope>
    <source>
        <strain evidence="1">232</strain>
        <tissue evidence="1">Head and thorax</tissue>
    </source>
</reference>
<dbReference type="Proteomes" id="UP001607303">
    <property type="component" value="Unassembled WGS sequence"/>
</dbReference>
<name>A0ABD2CH04_VESMC</name>
<gene>
    <name evidence="1" type="ORF">V1477_007659</name>
</gene>
<sequence>LSPSSFRSALRSYDLKKGRRRRGNVLDNSDINSALLDFIVEQNRYDDDDEDDFSVLFNAKVSQSCESLRRLDRQHRAEFQSFEKMEEGKDRDDQ</sequence>
<feature type="non-terminal residue" evidence="1">
    <location>
        <position position="1"/>
    </location>
</feature>
<proteinExistence type="predicted"/>
<comment type="caution">
    <text evidence="1">The sequence shown here is derived from an EMBL/GenBank/DDBJ whole genome shotgun (WGS) entry which is preliminary data.</text>
</comment>
<evidence type="ECO:0000313" key="1">
    <source>
        <dbReference type="EMBL" id="KAL2744169.1"/>
    </source>
</evidence>
<keyword evidence="2" id="KW-1185">Reference proteome</keyword>